<gene>
    <name evidence="5" type="ORF">L211DRAFT_666255</name>
</gene>
<protein>
    <submittedName>
        <fullName evidence="5">WD40 repeat-like protein</fullName>
    </submittedName>
</protein>
<dbReference type="OrthoDB" id="10263272at2759"/>
<dbReference type="GO" id="GO:0010997">
    <property type="term" value="F:anaphase-promoting complex binding"/>
    <property type="evidence" value="ECO:0007669"/>
    <property type="project" value="InterPro"/>
</dbReference>
<feature type="compositionally biased region" description="Polar residues" evidence="4">
    <location>
        <begin position="693"/>
        <end position="713"/>
    </location>
</feature>
<name>A0A3N4L8B6_9PEZI</name>
<sequence length="833" mass="91130">MPSLMTDLIDPILIPLPESIRPSLNNSPRETLRLPHVPAHPPPGVAPLSRFQSERLLPAPNMIYPIPPTFANIHITPQCPALQGGSGSYKTPDLTKSRLKTRISPDRFIPSSHSINAFRMSTPLSQLSPEEKLLRRSIGIDIFGRGRSSSPPSGSSPPNYRSPRIQVSRITAAGRAIYVGAGSSRGTEVNINVFGDQESPEVERERHEMRLAAALGVDRCAKVLRFVQEPVGKAAAATLDIWSRGRENYNMSPQKKVVSPQALIRNGTIPTTPFRVLDAPGLRDDYYCSLLAYSAVTHSLAVGLHSDVYTWTESTGATPFEQWSTSHVTCLAFSSTASKKNILAIGRIDGNLCLWKPGEAKPRIERMHTAGVACISWRPTLQKRWDASFTAVSATDQEMLPRLSNSWVDCEDLLVGDEMGVIYYYTLLWSDTTPPNTGDWRTEAGGAKVRLLKKIIAHTQQICGLAWSGDGSQFATGGNDNVACLFNVEDIFAPSLPDESRESRLKRERGKYRWTHGAAVKAMAFCPWQRTLLATGGGSNDRCIHFYHTYSGACLATINVSAQVTSLLWSNSHREIAATFGYANPDHPIRIAVFSWPECRQVAAIPWGEDMRALYAVGYPGGPIEDSVTEDTYNYVDGYISEEGSDEDWAGLERQMLSRGTLSIRNRAALSTNNSGDVGVINGVESPRGRPADTSTLMDTAIPTTTAARTNTESRSRSRGRAVPRIPETGPQREPRTLEGTRNSSSAAQAASLRRRRTRSGRGAAAPGIDRRKGLQRHSDGCIVVAASDETVRFHEVWSDCRKGVIGWRGVLGGSDILEGLEGIEKDGGETIR</sequence>
<keyword evidence="1 3" id="KW-0853">WD repeat</keyword>
<dbReference type="InterPro" id="IPR036322">
    <property type="entry name" value="WD40_repeat_dom_sf"/>
</dbReference>
<dbReference type="PANTHER" id="PTHR19918">
    <property type="entry name" value="CELL DIVISION CYCLE 20 CDC20 FIZZY -RELATED"/>
    <property type="match status" value="1"/>
</dbReference>
<feature type="compositionally biased region" description="Low complexity" evidence="4">
    <location>
        <begin position="145"/>
        <end position="162"/>
    </location>
</feature>
<dbReference type="AlphaFoldDB" id="A0A3N4L8B6"/>
<feature type="compositionally biased region" description="Low complexity" evidence="4">
    <location>
        <begin position="742"/>
        <end position="752"/>
    </location>
</feature>
<keyword evidence="2" id="KW-0677">Repeat</keyword>
<dbReference type="GO" id="GO:0031145">
    <property type="term" value="P:anaphase-promoting complex-dependent catabolic process"/>
    <property type="evidence" value="ECO:0007669"/>
    <property type="project" value="TreeGrafter"/>
</dbReference>
<evidence type="ECO:0000313" key="6">
    <source>
        <dbReference type="Proteomes" id="UP000267821"/>
    </source>
</evidence>
<dbReference type="InterPro" id="IPR001680">
    <property type="entry name" value="WD40_rpt"/>
</dbReference>
<dbReference type="STRING" id="1051890.A0A3N4L8B6"/>
<dbReference type="PROSITE" id="PS50082">
    <property type="entry name" value="WD_REPEATS_2"/>
    <property type="match status" value="1"/>
</dbReference>
<accession>A0A3N4L8B6</accession>
<dbReference type="Gene3D" id="2.130.10.10">
    <property type="entry name" value="YVTN repeat-like/Quinoprotein amine dehydrogenase"/>
    <property type="match status" value="1"/>
</dbReference>
<dbReference type="GO" id="GO:1905786">
    <property type="term" value="P:positive regulation of anaphase-promoting complex-dependent catabolic process"/>
    <property type="evidence" value="ECO:0007669"/>
    <property type="project" value="TreeGrafter"/>
</dbReference>
<dbReference type="InParanoid" id="A0A3N4L8B6"/>
<dbReference type="EMBL" id="ML121598">
    <property type="protein sequence ID" value="RPB19103.1"/>
    <property type="molecule type" value="Genomic_DNA"/>
</dbReference>
<evidence type="ECO:0000256" key="3">
    <source>
        <dbReference type="PROSITE-ProRule" id="PRU00221"/>
    </source>
</evidence>
<evidence type="ECO:0000256" key="1">
    <source>
        <dbReference type="ARBA" id="ARBA00022574"/>
    </source>
</evidence>
<dbReference type="SUPFAM" id="SSF50978">
    <property type="entry name" value="WD40 repeat-like"/>
    <property type="match status" value="1"/>
</dbReference>
<evidence type="ECO:0000313" key="5">
    <source>
        <dbReference type="EMBL" id="RPB19103.1"/>
    </source>
</evidence>
<evidence type="ECO:0000256" key="2">
    <source>
        <dbReference type="ARBA" id="ARBA00022737"/>
    </source>
</evidence>
<feature type="repeat" description="WD" evidence="3">
    <location>
        <begin position="455"/>
        <end position="489"/>
    </location>
</feature>
<dbReference type="Pfam" id="PF00400">
    <property type="entry name" value="WD40"/>
    <property type="match status" value="1"/>
</dbReference>
<feature type="region of interest" description="Disordered" evidence="4">
    <location>
        <begin position="679"/>
        <end position="777"/>
    </location>
</feature>
<reference evidence="5 6" key="1">
    <citation type="journal article" date="2018" name="Nat. Ecol. Evol.">
        <title>Pezizomycetes genomes reveal the molecular basis of ectomycorrhizal truffle lifestyle.</title>
        <authorList>
            <person name="Murat C."/>
            <person name="Payen T."/>
            <person name="Noel B."/>
            <person name="Kuo A."/>
            <person name="Morin E."/>
            <person name="Chen J."/>
            <person name="Kohler A."/>
            <person name="Krizsan K."/>
            <person name="Balestrini R."/>
            <person name="Da Silva C."/>
            <person name="Montanini B."/>
            <person name="Hainaut M."/>
            <person name="Levati E."/>
            <person name="Barry K.W."/>
            <person name="Belfiori B."/>
            <person name="Cichocki N."/>
            <person name="Clum A."/>
            <person name="Dockter R.B."/>
            <person name="Fauchery L."/>
            <person name="Guy J."/>
            <person name="Iotti M."/>
            <person name="Le Tacon F."/>
            <person name="Lindquist E.A."/>
            <person name="Lipzen A."/>
            <person name="Malagnac F."/>
            <person name="Mello A."/>
            <person name="Molinier V."/>
            <person name="Miyauchi S."/>
            <person name="Poulain J."/>
            <person name="Riccioni C."/>
            <person name="Rubini A."/>
            <person name="Sitrit Y."/>
            <person name="Splivallo R."/>
            <person name="Traeger S."/>
            <person name="Wang M."/>
            <person name="Zifcakova L."/>
            <person name="Wipf D."/>
            <person name="Zambonelli A."/>
            <person name="Paolocci F."/>
            <person name="Nowrousian M."/>
            <person name="Ottonello S."/>
            <person name="Baldrian P."/>
            <person name="Spatafora J.W."/>
            <person name="Henrissat B."/>
            <person name="Nagy L.G."/>
            <person name="Aury J.M."/>
            <person name="Wincker P."/>
            <person name="Grigoriev I.V."/>
            <person name="Bonfante P."/>
            <person name="Martin F.M."/>
        </authorList>
    </citation>
    <scope>NUCLEOTIDE SEQUENCE [LARGE SCALE GENOMIC DNA]</scope>
    <source>
        <strain evidence="5 6">ATCC MYA-4762</strain>
    </source>
</reference>
<dbReference type="InterPro" id="IPR033010">
    <property type="entry name" value="Cdc20/Fizzy"/>
</dbReference>
<organism evidence="5 6">
    <name type="scientific">Terfezia boudieri ATCC MYA-4762</name>
    <dbReference type="NCBI Taxonomy" id="1051890"/>
    <lineage>
        <taxon>Eukaryota</taxon>
        <taxon>Fungi</taxon>
        <taxon>Dikarya</taxon>
        <taxon>Ascomycota</taxon>
        <taxon>Pezizomycotina</taxon>
        <taxon>Pezizomycetes</taxon>
        <taxon>Pezizales</taxon>
        <taxon>Pezizaceae</taxon>
        <taxon>Terfezia</taxon>
    </lineage>
</organism>
<proteinExistence type="predicted"/>
<keyword evidence="6" id="KW-1185">Reference proteome</keyword>
<dbReference type="GO" id="GO:1990757">
    <property type="term" value="F:ubiquitin ligase activator activity"/>
    <property type="evidence" value="ECO:0007669"/>
    <property type="project" value="TreeGrafter"/>
</dbReference>
<dbReference type="InterPro" id="IPR015943">
    <property type="entry name" value="WD40/YVTN_repeat-like_dom_sf"/>
</dbReference>
<evidence type="ECO:0000256" key="4">
    <source>
        <dbReference type="SAM" id="MobiDB-lite"/>
    </source>
</evidence>
<feature type="region of interest" description="Disordered" evidence="4">
    <location>
        <begin position="142"/>
        <end position="162"/>
    </location>
</feature>
<dbReference type="SMART" id="SM00320">
    <property type="entry name" value="WD40"/>
    <property type="match status" value="3"/>
</dbReference>
<dbReference type="GO" id="GO:0005680">
    <property type="term" value="C:anaphase-promoting complex"/>
    <property type="evidence" value="ECO:0007669"/>
    <property type="project" value="TreeGrafter"/>
</dbReference>
<dbReference type="Proteomes" id="UP000267821">
    <property type="component" value="Unassembled WGS sequence"/>
</dbReference>
<dbReference type="PANTHER" id="PTHR19918:SF5">
    <property type="entry name" value="MEIOSIS-SPECIFIC APC_C ACTIVATOR PROTEIN AMA1"/>
    <property type="match status" value="1"/>
</dbReference>